<keyword evidence="6" id="KW-0931">ER-Golgi transport</keyword>
<gene>
    <name evidence="11" type="ORF">F511_17560</name>
</gene>
<comment type="subcellular location">
    <subcellularLocation>
        <location evidence="1">Endoplasmic reticulum membrane</location>
        <topology evidence="1">Single-pass type IV membrane protein</topology>
    </subcellularLocation>
</comment>
<accession>A0A2Z7C6Z4</accession>
<sequence length="82" mass="9225">MVVLAMQLKESGLVMSQSIQNTRKILDSTEKAVEHSLASTGHANTRAMQVYSQSMKTPCFTWLLMFAMTCIFMMVVLLIHIT</sequence>
<protein>
    <submittedName>
        <fullName evidence="11">Uncharacterized protein</fullName>
    </submittedName>
</protein>
<keyword evidence="5" id="KW-0256">Endoplasmic reticulum</keyword>
<evidence type="ECO:0000256" key="4">
    <source>
        <dbReference type="ARBA" id="ARBA00022692"/>
    </source>
</evidence>
<evidence type="ECO:0000256" key="9">
    <source>
        <dbReference type="ARBA" id="ARBA00023136"/>
    </source>
</evidence>
<keyword evidence="3" id="KW-0813">Transport</keyword>
<dbReference type="GO" id="GO:0031201">
    <property type="term" value="C:SNARE complex"/>
    <property type="evidence" value="ECO:0007669"/>
    <property type="project" value="TreeGrafter"/>
</dbReference>
<keyword evidence="8 10" id="KW-1133">Transmembrane helix</keyword>
<dbReference type="EMBL" id="KQ998981">
    <property type="protein sequence ID" value="KZV42636.1"/>
    <property type="molecule type" value="Genomic_DNA"/>
</dbReference>
<keyword evidence="4 10" id="KW-0812">Transmembrane</keyword>
<dbReference type="OrthoDB" id="4506189at2759"/>
<dbReference type="InterPro" id="IPR019150">
    <property type="entry name" value="Vesicle_transport_protein_Use1"/>
</dbReference>
<proteinExistence type="inferred from homology"/>
<evidence type="ECO:0000256" key="3">
    <source>
        <dbReference type="ARBA" id="ARBA00022448"/>
    </source>
</evidence>
<evidence type="ECO:0000313" key="11">
    <source>
        <dbReference type="EMBL" id="KZV42636.1"/>
    </source>
</evidence>
<keyword evidence="7" id="KW-0653">Protein transport</keyword>
<dbReference type="GO" id="GO:0005789">
    <property type="term" value="C:endoplasmic reticulum membrane"/>
    <property type="evidence" value="ECO:0007669"/>
    <property type="project" value="UniProtKB-SubCell"/>
</dbReference>
<dbReference type="Pfam" id="PF09753">
    <property type="entry name" value="Use1"/>
    <property type="match status" value="1"/>
</dbReference>
<evidence type="ECO:0000256" key="5">
    <source>
        <dbReference type="ARBA" id="ARBA00022824"/>
    </source>
</evidence>
<evidence type="ECO:0000256" key="2">
    <source>
        <dbReference type="ARBA" id="ARBA00007891"/>
    </source>
</evidence>
<organism evidence="11 12">
    <name type="scientific">Dorcoceras hygrometricum</name>
    <dbReference type="NCBI Taxonomy" id="472368"/>
    <lineage>
        <taxon>Eukaryota</taxon>
        <taxon>Viridiplantae</taxon>
        <taxon>Streptophyta</taxon>
        <taxon>Embryophyta</taxon>
        <taxon>Tracheophyta</taxon>
        <taxon>Spermatophyta</taxon>
        <taxon>Magnoliopsida</taxon>
        <taxon>eudicotyledons</taxon>
        <taxon>Gunneridae</taxon>
        <taxon>Pentapetalae</taxon>
        <taxon>asterids</taxon>
        <taxon>lamiids</taxon>
        <taxon>Lamiales</taxon>
        <taxon>Gesneriaceae</taxon>
        <taxon>Didymocarpoideae</taxon>
        <taxon>Trichosporeae</taxon>
        <taxon>Loxocarpinae</taxon>
        <taxon>Dorcoceras</taxon>
    </lineage>
</organism>
<evidence type="ECO:0000256" key="1">
    <source>
        <dbReference type="ARBA" id="ARBA00004163"/>
    </source>
</evidence>
<evidence type="ECO:0000256" key="10">
    <source>
        <dbReference type="SAM" id="Phobius"/>
    </source>
</evidence>
<evidence type="ECO:0000256" key="7">
    <source>
        <dbReference type="ARBA" id="ARBA00022927"/>
    </source>
</evidence>
<dbReference type="GO" id="GO:0015031">
    <property type="term" value="P:protein transport"/>
    <property type="evidence" value="ECO:0007669"/>
    <property type="project" value="UniProtKB-KW"/>
</dbReference>
<name>A0A2Z7C6Z4_9LAMI</name>
<dbReference type="GO" id="GO:0006890">
    <property type="term" value="P:retrograde vesicle-mediated transport, Golgi to endoplasmic reticulum"/>
    <property type="evidence" value="ECO:0007669"/>
    <property type="project" value="TreeGrafter"/>
</dbReference>
<keyword evidence="9 10" id="KW-0472">Membrane</keyword>
<dbReference type="Proteomes" id="UP000250235">
    <property type="component" value="Unassembled WGS sequence"/>
</dbReference>
<dbReference type="PANTHER" id="PTHR13050">
    <property type="entry name" value="USE1-LIKE PROTEIN"/>
    <property type="match status" value="1"/>
</dbReference>
<evidence type="ECO:0000313" key="12">
    <source>
        <dbReference type="Proteomes" id="UP000250235"/>
    </source>
</evidence>
<dbReference type="AlphaFoldDB" id="A0A2Z7C6Z4"/>
<evidence type="ECO:0000256" key="6">
    <source>
        <dbReference type="ARBA" id="ARBA00022892"/>
    </source>
</evidence>
<dbReference type="GO" id="GO:0005484">
    <property type="term" value="F:SNAP receptor activity"/>
    <property type="evidence" value="ECO:0007669"/>
    <property type="project" value="TreeGrafter"/>
</dbReference>
<reference evidence="11 12" key="1">
    <citation type="journal article" date="2015" name="Proc. Natl. Acad. Sci. U.S.A.">
        <title>The resurrection genome of Boea hygrometrica: A blueprint for survival of dehydration.</title>
        <authorList>
            <person name="Xiao L."/>
            <person name="Yang G."/>
            <person name="Zhang L."/>
            <person name="Yang X."/>
            <person name="Zhao S."/>
            <person name="Ji Z."/>
            <person name="Zhou Q."/>
            <person name="Hu M."/>
            <person name="Wang Y."/>
            <person name="Chen M."/>
            <person name="Xu Y."/>
            <person name="Jin H."/>
            <person name="Xiao X."/>
            <person name="Hu G."/>
            <person name="Bao F."/>
            <person name="Hu Y."/>
            <person name="Wan P."/>
            <person name="Li L."/>
            <person name="Deng X."/>
            <person name="Kuang T."/>
            <person name="Xiang C."/>
            <person name="Zhu J.K."/>
            <person name="Oliver M.J."/>
            <person name="He Y."/>
        </authorList>
    </citation>
    <scope>NUCLEOTIDE SEQUENCE [LARGE SCALE GENOMIC DNA]</scope>
    <source>
        <strain evidence="12">cv. XS01</strain>
    </source>
</reference>
<evidence type="ECO:0000256" key="8">
    <source>
        <dbReference type="ARBA" id="ARBA00022989"/>
    </source>
</evidence>
<comment type="similarity">
    <text evidence="2">Belongs to the USE1 family.</text>
</comment>
<keyword evidence="12" id="KW-1185">Reference proteome</keyword>
<dbReference type="PANTHER" id="PTHR13050:SF7">
    <property type="entry name" value="VESICLE TRANSPORT PROTEIN USE1"/>
    <property type="match status" value="1"/>
</dbReference>
<feature type="transmembrane region" description="Helical" evidence="10">
    <location>
        <begin position="59"/>
        <end position="81"/>
    </location>
</feature>